<sequence length="254" mass="27458">MLSIDLDLLMRAYASGIFPMSDARDDPDTFWIEPEMRAILPLDGFKLSKSLAKTIRQDRFRVTADTVFPRVIATCAAKNEGRQDTWINPDIEDAFCELHRRGYAHSVECWEDEKLVGGLYGMALGRAFFGESMFSRATDASKVALAWLVARLRVGGFTLLDCQFMTSHLQSLGAVEMPQEDYLVLLQQSLGRDFQASVVLSAAPASSGVSAGAGVWGALDGFLAAGAGAVSEDFSSTASSSPGKLILQALTQTS</sequence>
<keyword evidence="6" id="KW-1185">Reference proteome</keyword>
<comment type="similarity">
    <text evidence="4">Belongs to the L/F-transferase family.</text>
</comment>
<dbReference type="RefSeq" id="WP_158902938.1">
    <property type="nucleotide sequence ID" value="NZ_CP035733.1"/>
</dbReference>
<dbReference type="InterPro" id="IPR004616">
    <property type="entry name" value="Leu/Phe-tRNA_Trfase"/>
</dbReference>
<dbReference type="PANTHER" id="PTHR30098">
    <property type="entry name" value="LEUCYL/PHENYLALANYL-TRNA--PROTEIN TRANSFERASE"/>
    <property type="match status" value="1"/>
</dbReference>
<evidence type="ECO:0000256" key="2">
    <source>
        <dbReference type="ARBA" id="ARBA00022679"/>
    </source>
</evidence>
<reference evidence="6" key="1">
    <citation type="submission" date="2019-01" db="EMBL/GenBank/DDBJ databases">
        <title>Sphingorhabdus lacus sp.nov., isolated from an oligotrophic freshwater lake.</title>
        <authorList>
            <person name="Park M."/>
        </authorList>
    </citation>
    <scope>NUCLEOTIDE SEQUENCE [LARGE SCALE GENOMIC DNA]</scope>
    <source>
        <strain evidence="6">IMCC1753</strain>
    </source>
</reference>
<comment type="catalytic activity">
    <reaction evidence="4">
        <text>N-terminal L-arginyl-[protein] + L-leucyl-tRNA(Leu) = N-terminal L-leucyl-L-arginyl-[protein] + tRNA(Leu) + H(+)</text>
        <dbReference type="Rhea" id="RHEA:50416"/>
        <dbReference type="Rhea" id="RHEA-COMP:9613"/>
        <dbReference type="Rhea" id="RHEA-COMP:9622"/>
        <dbReference type="Rhea" id="RHEA-COMP:12672"/>
        <dbReference type="Rhea" id="RHEA-COMP:12673"/>
        <dbReference type="ChEBI" id="CHEBI:15378"/>
        <dbReference type="ChEBI" id="CHEBI:64719"/>
        <dbReference type="ChEBI" id="CHEBI:78442"/>
        <dbReference type="ChEBI" id="CHEBI:78494"/>
        <dbReference type="ChEBI" id="CHEBI:133044"/>
        <dbReference type="EC" id="2.3.2.6"/>
    </reaction>
</comment>
<dbReference type="InterPro" id="IPR016181">
    <property type="entry name" value="Acyl_CoA_acyltransferase"/>
</dbReference>
<dbReference type="KEGG" id="slaa:EUU25_00045"/>
<comment type="catalytic activity">
    <reaction evidence="4">
        <text>L-phenylalanyl-tRNA(Phe) + an N-terminal L-alpha-aminoacyl-[protein] = an N-terminal L-phenylalanyl-L-alpha-aminoacyl-[protein] + tRNA(Phe)</text>
        <dbReference type="Rhea" id="RHEA:43632"/>
        <dbReference type="Rhea" id="RHEA-COMP:9668"/>
        <dbReference type="Rhea" id="RHEA-COMP:9699"/>
        <dbReference type="Rhea" id="RHEA-COMP:10636"/>
        <dbReference type="Rhea" id="RHEA-COMP:10637"/>
        <dbReference type="ChEBI" id="CHEBI:78442"/>
        <dbReference type="ChEBI" id="CHEBI:78531"/>
        <dbReference type="ChEBI" id="CHEBI:78597"/>
        <dbReference type="ChEBI" id="CHEBI:83561"/>
        <dbReference type="EC" id="2.3.2.6"/>
    </reaction>
</comment>
<evidence type="ECO:0000256" key="4">
    <source>
        <dbReference type="HAMAP-Rule" id="MF_00688"/>
    </source>
</evidence>
<dbReference type="GO" id="GO:0005737">
    <property type="term" value="C:cytoplasm"/>
    <property type="evidence" value="ECO:0007669"/>
    <property type="project" value="UniProtKB-SubCell"/>
</dbReference>
<keyword evidence="1 4" id="KW-0963">Cytoplasm</keyword>
<keyword evidence="2 4" id="KW-0808">Transferase</keyword>
<dbReference type="AlphaFoldDB" id="A0A6I6LIN4"/>
<proteinExistence type="inferred from homology"/>
<accession>A0A6I6LIN4</accession>
<dbReference type="GO" id="GO:0030163">
    <property type="term" value="P:protein catabolic process"/>
    <property type="evidence" value="ECO:0007669"/>
    <property type="project" value="UniProtKB-UniRule"/>
</dbReference>
<comment type="catalytic activity">
    <reaction evidence="4">
        <text>N-terminal L-lysyl-[protein] + L-leucyl-tRNA(Leu) = N-terminal L-leucyl-L-lysyl-[protein] + tRNA(Leu) + H(+)</text>
        <dbReference type="Rhea" id="RHEA:12340"/>
        <dbReference type="Rhea" id="RHEA-COMP:9613"/>
        <dbReference type="Rhea" id="RHEA-COMP:9622"/>
        <dbReference type="Rhea" id="RHEA-COMP:12670"/>
        <dbReference type="Rhea" id="RHEA-COMP:12671"/>
        <dbReference type="ChEBI" id="CHEBI:15378"/>
        <dbReference type="ChEBI" id="CHEBI:65249"/>
        <dbReference type="ChEBI" id="CHEBI:78442"/>
        <dbReference type="ChEBI" id="CHEBI:78494"/>
        <dbReference type="ChEBI" id="CHEBI:133043"/>
        <dbReference type="EC" id="2.3.2.6"/>
    </reaction>
</comment>
<dbReference type="OrthoDB" id="9790282at2"/>
<evidence type="ECO:0000313" key="6">
    <source>
        <dbReference type="Proteomes" id="UP000428803"/>
    </source>
</evidence>
<dbReference type="NCBIfam" id="TIGR00667">
    <property type="entry name" value="aat"/>
    <property type="match status" value="1"/>
</dbReference>
<dbReference type="Proteomes" id="UP000428803">
    <property type="component" value="Chromosome"/>
</dbReference>
<protein>
    <recommendedName>
        <fullName evidence="4">Leucyl/phenylalanyl-tRNA--protein transferase</fullName>
        <ecNumber evidence="4">2.3.2.6</ecNumber>
    </recommendedName>
    <alternativeName>
        <fullName evidence="4">L/F-transferase</fullName>
    </alternativeName>
    <alternativeName>
        <fullName evidence="4">Leucyltransferase</fullName>
    </alternativeName>
    <alternativeName>
        <fullName evidence="4">Phenyalanyltransferase</fullName>
    </alternativeName>
</protein>
<dbReference type="FunFam" id="3.40.630.70:FF:000001">
    <property type="entry name" value="Leucyl/phenylalanyl-tRNA--protein transferase"/>
    <property type="match status" value="1"/>
</dbReference>
<comment type="function">
    <text evidence="4">Functions in the N-end rule pathway of protein degradation where it conjugates Leu, Phe and, less efficiently, Met from aminoacyl-tRNAs to the N-termini of proteins containing an N-terminal arginine or lysine.</text>
</comment>
<dbReference type="PANTHER" id="PTHR30098:SF2">
    <property type="entry name" value="LEUCYL_PHENYLALANYL-TRNA--PROTEIN TRANSFERASE"/>
    <property type="match status" value="1"/>
</dbReference>
<evidence type="ECO:0000313" key="5">
    <source>
        <dbReference type="EMBL" id="QGY82062.1"/>
    </source>
</evidence>
<keyword evidence="3 4" id="KW-0012">Acyltransferase</keyword>
<comment type="subcellular location">
    <subcellularLocation>
        <location evidence="4">Cytoplasm</location>
    </subcellularLocation>
</comment>
<dbReference type="InterPro" id="IPR042203">
    <property type="entry name" value="Leu/Phe-tRNA_Trfase_C"/>
</dbReference>
<dbReference type="Pfam" id="PF03588">
    <property type="entry name" value="Leu_Phe_trans"/>
    <property type="match status" value="1"/>
</dbReference>
<gene>
    <name evidence="4" type="primary">aat</name>
    <name evidence="5" type="ORF">EUU25_00045</name>
</gene>
<dbReference type="GO" id="GO:0008914">
    <property type="term" value="F:leucyl-tRNA--protein transferase activity"/>
    <property type="evidence" value="ECO:0007669"/>
    <property type="project" value="UniProtKB-UniRule"/>
</dbReference>
<organism evidence="5 6">
    <name type="scientific">Sphingorhabdus lacus</name>
    <dbReference type="NCBI Taxonomy" id="392610"/>
    <lineage>
        <taxon>Bacteria</taxon>
        <taxon>Pseudomonadati</taxon>
        <taxon>Pseudomonadota</taxon>
        <taxon>Alphaproteobacteria</taxon>
        <taxon>Sphingomonadales</taxon>
        <taxon>Sphingomonadaceae</taxon>
        <taxon>Sphingorhabdus</taxon>
    </lineage>
</organism>
<evidence type="ECO:0000256" key="3">
    <source>
        <dbReference type="ARBA" id="ARBA00023315"/>
    </source>
</evidence>
<dbReference type="HAMAP" id="MF_00688">
    <property type="entry name" value="Leu_Phe_trans"/>
    <property type="match status" value="1"/>
</dbReference>
<evidence type="ECO:0000256" key="1">
    <source>
        <dbReference type="ARBA" id="ARBA00022490"/>
    </source>
</evidence>
<dbReference type="EMBL" id="CP035733">
    <property type="protein sequence ID" value="QGY82062.1"/>
    <property type="molecule type" value="Genomic_DNA"/>
</dbReference>
<name>A0A6I6LIN4_9SPHN</name>
<dbReference type="Gene3D" id="3.40.630.70">
    <property type="entry name" value="Leucyl/phenylalanyl-tRNA-protein transferase, C-terminal domain"/>
    <property type="match status" value="1"/>
</dbReference>
<dbReference type="EC" id="2.3.2.6" evidence="4"/>
<dbReference type="SUPFAM" id="SSF55729">
    <property type="entry name" value="Acyl-CoA N-acyltransferases (Nat)"/>
    <property type="match status" value="1"/>
</dbReference>